<evidence type="ECO:0000313" key="6">
    <source>
        <dbReference type="WBParaSite" id="HPBE_0000947601-mRNA-1"/>
    </source>
</evidence>
<evidence type="ECO:0000256" key="1">
    <source>
        <dbReference type="ARBA" id="ARBA00022729"/>
    </source>
</evidence>
<dbReference type="Proteomes" id="UP000050761">
    <property type="component" value="Unassembled WGS sequence"/>
</dbReference>
<dbReference type="FunFam" id="1.10.10.1940:FF:000002">
    <property type="entry name" value="PHAryngeal gland Toxin-related"/>
    <property type="match status" value="4"/>
</dbReference>
<dbReference type="PROSITE" id="PS51670">
    <property type="entry name" value="SHKT"/>
    <property type="match status" value="4"/>
</dbReference>
<dbReference type="PANTHER" id="PTHR46219">
    <property type="entry name" value="PROTEIN CBG11138"/>
    <property type="match status" value="1"/>
</dbReference>
<evidence type="ECO:0000259" key="4">
    <source>
        <dbReference type="PROSITE" id="PS51670"/>
    </source>
</evidence>
<protein>
    <submittedName>
        <fullName evidence="6">ShTK domain protein</fullName>
    </submittedName>
</protein>
<organism evidence="5 6">
    <name type="scientific">Heligmosomoides polygyrus</name>
    <name type="common">Parasitic roundworm</name>
    <dbReference type="NCBI Taxonomy" id="6339"/>
    <lineage>
        <taxon>Eukaryota</taxon>
        <taxon>Metazoa</taxon>
        <taxon>Ecdysozoa</taxon>
        <taxon>Nematoda</taxon>
        <taxon>Chromadorea</taxon>
        <taxon>Rhabditida</taxon>
        <taxon>Rhabditina</taxon>
        <taxon>Rhabditomorpha</taxon>
        <taxon>Strongyloidea</taxon>
        <taxon>Heligmosomidae</taxon>
        <taxon>Heligmosomoides</taxon>
    </lineage>
</organism>
<dbReference type="Pfam" id="PF01549">
    <property type="entry name" value="ShK"/>
    <property type="match status" value="4"/>
</dbReference>
<dbReference type="AlphaFoldDB" id="A0A183FPE9"/>
<dbReference type="PANTHER" id="PTHR46219:SF13">
    <property type="entry name" value="SHKT DOMAIN-CONTAINING PROTEIN"/>
    <property type="match status" value="1"/>
</dbReference>
<evidence type="ECO:0000256" key="2">
    <source>
        <dbReference type="ARBA" id="ARBA00023157"/>
    </source>
</evidence>
<proteinExistence type="predicted"/>
<dbReference type="Gene3D" id="1.10.10.1870">
    <property type="entry name" value="ShTK domain-like"/>
    <property type="match status" value="1"/>
</dbReference>
<feature type="domain" description="ShKT" evidence="4">
    <location>
        <begin position="209"/>
        <end position="249"/>
    </location>
</feature>
<dbReference type="WBParaSite" id="HPBE_0000947601-mRNA-1">
    <property type="protein sequence ID" value="HPBE_0000947601-mRNA-1"/>
    <property type="gene ID" value="HPBE_0000947601"/>
</dbReference>
<name>A0A183FPE9_HELPZ</name>
<feature type="domain" description="ShKT" evidence="4">
    <location>
        <begin position="150"/>
        <end position="190"/>
    </location>
</feature>
<sequence>LNGVCQSVKAQLIQISIIIVTVATDSSGNNITTVASTYVTSSVTTTCVDKVNPSTGVSDCAAQASLCNDATYYAVMTVQCPKTCGRCSSSTSYSSTCVDKINPSTGVSDCSALAYLCTNTAYTTLMTAQCPRTCNLCSYNSTATTVSSSCVDKLNPTTGVSDCAQRVSLCTDSNYTALMRVQCPRTCGFCSSTGSTVTVTGTATTTTACVDAINPSTGISDCSSRVALCTNSSYLTLMRTQCPKTCGFC</sequence>
<feature type="domain" description="ShKT" evidence="4">
    <location>
        <begin position="47"/>
        <end position="87"/>
    </location>
</feature>
<dbReference type="Gene3D" id="1.10.10.1940">
    <property type="match status" value="3"/>
</dbReference>
<evidence type="ECO:0000256" key="3">
    <source>
        <dbReference type="PROSITE-ProRule" id="PRU01005"/>
    </source>
</evidence>
<dbReference type="SMART" id="SM00254">
    <property type="entry name" value="ShKT"/>
    <property type="match status" value="4"/>
</dbReference>
<keyword evidence="5" id="KW-1185">Reference proteome</keyword>
<keyword evidence="2" id="KW-1015">Disulfide bond</keyword>
<keyword evidence="1" id="KW-0732">Signal</keyword>
<accession>A0A183FPE9</accession>
<evidence type="ECO:0000313" key="5">
    <source>
        <dbReference type="Proteomes" id="UP000050761"/>
    </source>
</evidence>
<dbReference type="InterPro" id="IPR003582">
    <property type="entry name" value="ShKT_dom"/>
</dbReference>
<comment type="caution">
    <text evidence="3">Lacks conserved residue(s) required for the propagation of feature annotation.</text>
</comment>
<reference evidence="6" key="1">
    <citation type="submission" date="2019-09" db="UniProtKB">
        <authorList>
            <consortium name="WormBaseParasite"/>
        </authorList>
    </citation>
    <scope>IDENTIFICATION</scope>
</reference>
<feature type="domain" description="ShKT" evidence="4">
    <location>
        <begin position="97"/>
        <end position="137"/>
    </location>
</feature>